<evidence type="ECO:0000313" key="2">
    <source>
        <dbReference type="Proteomes" id="UP000054485"/>
    </source>
</evidence>
<dbReference type="EMBL" id="KN835379">
    <property type="protein sequence ID" value="KIK38682.1"/>
    <property type="molecule type" value="Genomic_DNA"/>
</dbReference>
<gene>
    <name evidence="1" type="ORF">CY34DRAFT_375569</name>
</gene>
<dbReference type="Proteomes" id="UP000054485">
    <property type="component" value="Unassembled WGS sequence"/>
</dbReference>
<dbReference type="AlphaFoldDB" id="A0A0D0AWB7"/>
<reference evidence="1 2" key="1">
    <citation type="submission" date="2014-04" db="EMBL/GenBank/DDBJ databases">
        <authorList>
            <consortium name="DOE Joint Genome Institute"/>
            <person name="Kuo A."/>
            <person name="Ruytinx J."/>
            <person name="Rineau F."/>
            <person name="Colpaert J."/>
            <person name="Kohler A."/>
            <person name="Nagy L.G."/>
            <person name="Floudas D."/>
            <person name="Copeland A."/>
            <person name="Barry K.W."/>
            <person name="Cichocki N."/>
            <person name="Veneault-Fourrey C."/>
            <person name="LaButti K."/>
            <person name="Lindquist E.A."/>
            <person name="Lipzen A."/>
            <person name="Lundell T."/>
            <person name="Morin E."/>
            <person name="Murat C."/>
            <person name="Sun H."/>
            <person name="Tunlid A."/>
            <person name="Henrissat B."/>
            <person name="Grigoriev I.V."/>
            <person name="Hibbett D.S."/>
            <person name="Martin F."/>
            <person name="Nordberg H.P."/>
            <person name="Cantor M.N."/>
            <person name="Hua S.X."/>
        </authorList>
    </citation>
    <scope>NUCLEOTIDE SEQUENCE [LARGE SCALE GENOMIC DNA]</scope>
    <source>
        <strain evidence="1 2">UH-Slu-Lm8-n1</strain>
    </source>
</reference>
<accession>A0A0D0AWB7</accession>
<name>A0A0D0AWB7_9AGAM</name>
<dbReference type="HOGENOM" id="CLU_953680_0_0_1"/>
<dbReference type="OrthoDB" id="2646242at2759"/>
<protein>
    <submittedName>
        <fullName evidence="1">Uncharacterized protein</fullName>
    </submittedName>
</protein>
<organism evidence="1 2">
    <name type="scientific">Suillus luteus UH-Slu-Lm8-n1</name>
    <dbReference type="NCBI Taxonomy" id="930992"/>
    <lineage>
        <taxon>Eukaryota</taxon>
        <taxon>Fungi</taxon>
        <taxon>Dikarya</taxon>
        <taxon>Basidiomycota</taxon>
        <taxon>Agaricomycotina</taxon>
        <taxon>Agaricomycetes</taxon>
        <taxon>Agaricomycetidae</taxon>
        <taxon>Boletales</taxon>
        <taxon>Suillineae</taxon>
        <taxon>Suillaceae</taxon>
        <taxon>Suillus</taxon>
    </lineage>
</organism>
<evidence type="ECO:0000313" key="1">
    <source>
        <dbReference type="EMBL" id="KIK38682.1"/>
    </source>
</evidence>
<reference evidence="2" key="2">
    <citation type="submission" date="2015-01" db="EMBL/GenBank/DDBJ databases">
        <title>Evolutionary Origins and Diversification of the Mycorrhizal Mutualists.</title>
        <authorList>
            <consortium name="DOE Joint Genome Institute"/>
            <consortium name="Mycorrhizal Genomics Consortium"/>
            <person name="Kohler A."/>
            <person name="Kuo A."/>
            <person name="Nagy L.G."/>
            <person name="Floudas D."/>
            <person name="Copeland A."/>
            <person name="Barry K.W."/>
            <person name="Cichocki N."/>
            <person name="Veneault-Fourrey C."/>
            <person name="LaButti K."/>
            <person name="Lindquist E.A."/>
            <person name="Lipzen A."/>
            <person name="Lundell T."/>
            <person name="Morin E."/>
            <person name="Murat C."/>
            <person name="Riley R."/>
            <person name="Ohm R."/>
            <person name="Sun H."/>
            <person name="Tunlid A."/>
            <person name="Henrissat B."/>
            <person name="Grigoriev I.V."/>
            <person name="Hibbett D.S."/>
            <person name="Martin F."/>
        </authorList>
    </citation>
    <scope>NUCLEOTIDE SEQUENCE [LARGE SCALE GENOMIC DNA]</scope>
    <source>
        <strain evidence="2">UH-Slu-Lm8-n1</strain>
    </source>
</reference>
<sequence length="292" mass="33034">MSEEPAFSTILEEIYQAHVSSSDSDDGLESNGSARVKLAWQARRHHAGRNSRMVKVLGYEKLILVLALVLFPLGHHFRGRREFSIAWLGRSIDTVMGLYLRFIASQAETLKKLASNDAFPDYKTVNATLERADENGPEAAEAQKQINLWKAQINNSQDASDLAVFNDVFYKIDAYAEEVFTPVHTDIGEKTNAYLDALNDYRHNVVEFLRTKWLEGSNDVIEANDIMRQYDRITARIAVWLSPQDSANNAPIPLLSGWLLDYAWSSLNAVKEGIIEVCSFYIYPRRLCAIPC</sequence>
<keyword evidence="2" id="KW-1185">Reference proteome</keyword>
<dbReference type="InParanoid" id="A0A0D0AWB7"/>
<proteinExistence type="predicted"/>